<gene>
    <name evidence="9" type="ORF">BKA55DRAFT_598048</name>
</gene>
<dbReference type="GeneID" id="70226116"/>
<feature type="region of interest" description="Disordered" evidence="6">
    <location>
        <begin position="238"/>
        <end position="264"/>
    </location>
</feature>
<feature type="transmembrane region" description="Helical" evidence="7">
    <location>
        <begin position="114"/>
        <end position="131"/>
    </location>
</feature>
<dbReference type="OrthoDB" id="444631at2759"/>
<dbReference type="Proteomes" id="UP000720189">
    <property type="component" value="Unassembled WGS sequence"/>
</dbReference>
<keyword evidence="2 7" id="KW-0812">Transmembrane</keyword>
<evidence type="ECO:0000256" key="5">
    <source>
        <dbReference type="ARBA" id="ARBA00038359"/>
    </source>
</evidence>
<feature type="transmembrane region" description="Helical" evidence="7">
    <location>
        <begin position="151"/>
        <end position="173"/>
    </location>
</feature>
<dbReference type="EMBL" id="JAGMUX010000018">
    <property type="protein sequence ID" value="KAH7233820.1"/>
    <property type="molecule type" value="Genomic_DNA"/>
</dbReference>
<protein>
    <recommendedName>
        <fullName evidence="8">Rhodopsin domain-containing protein</fullName>
    </recommendedName>
</protein>
<dbReference type="InterPro" id="IPR049326">
    <property type="entry name" value="Rhodopsin_dom_fungi"/>
</dbReference>
<reference evidence="9" key="1">
    <citation type="journal article" date="2021" name="Nat. Commun.">
        <title>Genetic determinants of endophytism in the Arabidopsis root mycobiome.</title>
        <authorList>
            <person name="Mesny F."/>
            <person name="Miyauchi S."/>
            <person name="Thiergart T."/>
            <person name="Pickel B."/>
            <person name="Atanasova L."/>
            <person name="Karlsson M."/>
            <person name="Huettel B."/>
            <person name="Barry K.W."/>
            <person name="Haridas S."/>
            <person name="Chen C."/>
            <person name="Bauer D."/>
            <person name="Andreopoulos W."/>
            <person name="Pangilinan J."/>
            <person name="LaButti K."/>
            <person name="Riley R."/>
            <person name="Lipzen A."/>
            <person name="Clum A."/>
            <person name="Drula E."/>
            <person name="Henrissat B."/>
            <person name="Kohler A."/>
            <person name="Grigoriev I.V."/>
            <person name="Martin F.M."/>
            <person name="Hacquard S."/>
        </authorList>
    </citation>
    <scope>NUCLEOTIDE SEQUENCE</scope>
    <source>
        <strain evidence="9">MPI-CAGE-AT-0023</strain>
    </source>
</reference>
<dbReference type="InterPro" id="IPR052337">
    <property type="entry name" value="SAT4-like"/>
</dbReference>
<dbReference type="GO" id="GO:0016020">
    <property type="term" value="C:membrane"/>
    <property type="evidence" value="ECO:0007669"/>
    <property type="project" value="UniProtKB-SubCell"/>
</dbReference>
<evidence type="ECO:0000313" key="10">
    <source>
        <dbReference type="Proteomes" id="UP000720189"/>
    </source>
</evidence>
<evidence type="ECO:0000256" key="3">
    <source>
        <dbReference type="ARBA" id="ARBA00022989"/>
    </source>
</evidence>
<evidence type="ECO:0000256" key="7">
    <source>
        <dbReference type="SAM" id="Phobius"/>
    </source>
</evidence>
<feature type="domain" description="Rhodopsin" evidence="8">
    <location>
        <begin position="20"/>
        <end position="236"/>
    </location>
</feature>
<comment type="subcellular location">
    <subcellularLocation>
        <location evidence="1">Membrane</location>
        <topology evidence="1">Multi-pass membrane protein</topology>
    </subcellularLocation>
</comment>
<evidence type="ECO:0000256" key="2">
    <source>
        <dbReference type="ARBA" id="ARBA00022692"/>
    </source>
</evidence>
<feature type="compositionally biased region" description="Polar residues" evidence="6">
    <location>
        <begin position="238"/>
        <end position="262"/>
    </location>
</feature>
<proteinExistence type="inferred from homology"/>
<organism evidence="9 10">
    <name type="scientific">Fusarium redolens</name>
    <dbReference type="NCBI Taxonomy" id="48865"/>
    <lineage>
        <taxon>Eukaryota</taxon>
        <taxon>Fungi</taxon>
        <taxon>Dikarya</taxon>
        <taxon>Ascomycota</taxon>
        <taxon>Pezizomycotina</taxon>
        <taxon>Sordariomycetes</taxon>
        <taxon>Hypocreomycetidae</taxon>
        <taxon>Hypocreales</taxon>
        <taxon>Nectriaceae</taxon>
        <taxon>Fusarium</taxon>
        <taxon>Fusarium redolens species complex</taxon>
    </lineage>
</organism>
<evidence type="ECO:0000259" key="8">
    <source>
        <dbReference type="Pfam" id="PF20684"/>
    </source>
</evidence>
<feature type="transmembrane region" description="Helical" evidence="7">
    <location>
        <begin position="213"/>
        <end position="231"/>
    </location>
</feature>
<comment type="similarity">
    <text evidence="5">Belongs to the SAT4 family.</text>
</comment>
<evidence type="ECO:0000256" key="6">
    <source>
        <dbReference type="SAM" id="MobiDB-lite"/>
    </source>
</evidence>
<dbReference type="PANTHER" id="PTHR33048:SF47">
    <property type="entry name" value="INTEGRAL MEMBRANE PROTEIN-RELATED"/>
    <property type="match status" value="1"/>
</dbReference>
<dbReference type="Pfam" id="PF20684">
    <property type="entry name" value="Fung_rhodopsin"/>
    <property type="match status" value="1"/>
</dbReference>
<accession>A0A9P9JVE5</accession>
<feature type="transmembrane region" description="Helical" evidence="7">
    <location>
        <begin position="180"/>
        <end position="201"/>
    </location>
</feature>
<keyword evidence="4 7" id="KW-0472">Membrane</keyword>
<dbReference type="RefSeq" id="XP_046044165.1">
    <property type="nucleotide sequence ID" value="XM_046196162.1"/>
</dbReference>
<dbReference type="AlphaFoldDB" id="A0A9P9JVE5"/>
<comment type="caution">
    <text evidence="9">The sequence shown here is derived from an EMBL/GenBank/DDBJ whole genome shotgun (WGS) entry which is preliminary data.</text>
</comment>
<dbReference type="PANTHER" id="PTHR33048">
    <property type="entry name" value="PTH11-LIKE INTEGRAL MEMBRANE PROTEIN (AFU_ORTHOLOGUE AFUA_5G11245)"/>
    <property type="match status" value="1"/>
</dbReference>
<evidence type="ECO:0000256" key="4">
    <source>
        <dbReference type="ARBA" id="ARBA00023136"/>
    </source>
</evidence>
<keyword evidence="10" id="KW-1185">Reference proteome</keyword>
<name>A0A9P9JVE5_FUSRE</name>
<keyword evidence="3 7" id="KW-1133">Transmembrane helix</keyword>
<evidence type="ECO:0000313" key="9">
    <source>
        <dbReference type="EMBL" id="KAH7233820.1"/>
    </source>
</evidence>
<feature type="transmembrane region" description="Helical" evidence="7">
    <location>
        <begin position="79"/>
        <end position="102"/>
    </location>
</feature>
<feature type="transmembrane region" description="Helical" evidence="7">
    <location>
        <begin position="6"/>
        <end position="25"/>
    </location>
</feature>
<evidence type="ECO:0000256" key="1">
    <source>
        <dbReference type="ARBA" id="ARBA00004141"/>
    </source>
</evidence>
<sequence length="296" mass="33205">MEISTSIVSATLLVTILCGWVRFCLEHHALTTPDCLVWCGWMFTLGRLTCSIKVLNLGIDYPVDSVTGATDSAEHLETVFIACYFYDIGLYWPKASIIIFYWWLIPRRFRRLKLALYLTTGFVAMAFLATFDLLRSLENQLDSIWNSITDFIVNWALNIITDLSLFCLPFFVLNSLKLHGIFSLGMITMLISTARFVAYIVTDYQLDAPSGDAWCTIEMSTAVIVVSLPGLKSLLVQSRSPGNTTDRSTNGYIQTSSRQPSGNRPFASWVRIEEATLDDELALISYGQNLSLAITI</sequence>